<organism evidence="1 2">
    <name type="scientific">Novipirellula aureliae</name>
    <dbReference type="NCBI Taxonomy" id="2527966"/>
    <lineage>
        <taxon>Bacteria</taxon>
        <taxon>Pseudomonadati</taxon>
        <taxon>Planctomycetota</taxon>
        <taxon>Planctomycetia</taxon>
        <taxon>Pirellulales</taxon>
        <taxon>Pirellulaceae</taxon>
        <taxon>Novipirellula</taxon>
    </lineage>
</organism>
<dbReference type="SUPFAM" id="SSF101960">
    <property type="entry name" value="Stabilizer of iron transporter SufD"/>
    <property type="match status" value="1"/>
</dbReference>
<gene>
    <name evidence="1" type="ORF">Q31b_57050</name>
</gene>
<dbReference type="Proteomes" id="UP000315471">
    <property type="component" value="Unassembled WGS sequence"/>
</dbReference>
<dbReference type="AlphaFoldDB" id="A0A5C6DAA3"/>
<proteinExistence type="predicted"/>
<evidence type="ECO:0000313" key="2">
    <source>
        <dbReference type="Proteomes" id="UP000315471"/>
    </source>
</evidence>
<dbReference type="EMBL" id="SJPY01000013">
    <property type="protein sequence ID" value="TWU33648.1"/>
    <property type="molecule type" value="Genomic_DNA"/>
</dbReference>
<protein>
    <submittedName>
        <fullName evidence="1">Uncharacterized protein</fullName>
    </submittedName>
</protein>
<keyword evidence="2" id="KW-1185">Reference proteome</keyword>
<dbReference type="InterPro" id="IPR037284">
    <property type="entry name" value="SUF_FeS_clus_asmbl_SufBD_sf"/>
</dbReference>
<reference evidence="1 2" key="1">
    <citation type="submission" date="2019-02" db="EMBL/GenBank/DDBJ databases">
        <title>Deep-cultivation of Planctomycetes and their phenomic and genomic characterization uncovers novel biology.</title>
        <authorList>
            <person name="Wiegand S."/>
            <person name="Jogler M."/>
            <person name="Boedeker C."/>
            <person name="Pinto D."/>
            <person name="Vollmers J."/>
            <person name="Rivas-Marin E."/>
            <person name="Kohn T."/>
            <person name="Peeters S.H."/>
            <person name="Heuer A."/>
            <person name="Rast P."/>
            <person name="Oberbeckmann S."/>
            <person name="Bunk B."/>
            <person name="Jeske O."/>
            <person name="Meyerdierks A."/>
            <person name="Storesund J.E."/>
            <person name="Kallscheuer N."/>
            <person name="Luecker S."/>
            <person name="Lage O.M."/>
            <person name="Pohl T."/>
            <person name="Merkel B.J."/>
            <person name="Hornburger P."/>
            <person name="Mueller R.-W."/>
            <person name="Bruemmer F."/>
            <person name="Labrenz M."/>
            <person name="Spormann A.M."/>
            <person name="Op Den Camp H."/>
            <person name="Overmann J."/>
            <person name="Amann R."/>
            <person name="Jetten M.S.M."/>
            <person name="Mascher T."/>
            <person name="Medema M.H."/>
            <person name="Devos D.P."/>
            <person name="Kaster A.-K."/>
            <person name="Ovreas L."/>
            <person name="Rohde M."/>
            <person name="Galperin M.Y."/>
            <person name="Jogler C."/>
        </authorList>
    </citation>
    <scope>NUCLEOTIDE SEQUENCE [LARGE SCALE GENOMIC DNA]</scope>
    <source>
        <strain evidence="1 2">Q31b</strain>
    </source>
</reference>
<name>A0A5C6DAA3_9BACT</name>
<sequence>MDNLAMKRAIAKRSTLREWIGGNLGTRITTTYPSVYLSNPNSRAEILSLSLPDSSNTASSWAKSTSGVPFQLTASLPLRRFSPVDRDTETAKAIVLQVGSRFGVTGARYRQW</sequence>
<evidence type="ECO:0000313" key="1">
    <source>
        <dbReference type="EMBL" id="TWU33648.1"/>
    </source>
</evidence>
<accession>A0A5C6DAA3</accession>
<comment type="caution">
    <text evidence="1">The sequence shown here is derived from an EMBL/GenBank/DDBJ whole genome shotgun (WGS) entry which is preliminary data.</text>
</comment>